<proteinExistence type="predicted"/>
<dbReference type="AlphaFoldDB" id="A0AAV9HG92"/>
<dbReference type="Pfam" id="PF06985">
    <property type="entry name" value="HET"/>
    <property type="match status" value="1"/>
</dbReference>
<dbReference type="PANTHER" id="PTHR33112:SF1">
    <property type="entry name" value="HETEROKARYON INCOMPATIBILITY DOMAIN-CONTAINING PROTEIN"/>
    <property type="match status" value="1"/>
</dbReference>
<reference evidence="2" key="1">
    <citation type="journal article" date="2023" name="Mol. Phylogenet. Evol.">
        <title>Genome-scale phylogeny and comparative genomics of the fungal order Sordariales.</title>
        <authorList>
            <person name="Hensen N."/>
            <person name="Bonometti L."/>
            <person name="Westerberg I."/>
            <person name="Brannstrom I.O."/>
            <person name="Guillou S."/>
            <person name="Cros-Aarteil S."/>
            <person name="Calhoun S."/>
            <person name="Haridas S."/>
            <person name="Kuo A."/>
            <person name="Mondo S."/>
            <person name="Pangilinan J."/>
            <person name="Riley R."/>
            <person name="LaButti K."/>
            <person name="Andreopoulos B."/>
            <person name="Lipzen A."/>
            <person name="Chen C."/>
            <person name="Yan M."/>
            <person name="Daum C."/>
            <person name="Ng V."/>
            <person name="Clum A."/>
            <person name="Steindorff A."/>
            <person name="Ohm R.A."/>
            <person name="Martin F."/>
            <person name="Silar P."/>
            <person name="Natvig D.O."/>
            <person name="Lalanne C."/>
            <person name="Gautier V."/>
            <person name="Ament-Velasquez S.L."/>
            <person name="Kruys A."/>
            <person name="Hutchinson M.I."/>
            <person name="Powell A.J."/>
            <person name="Barry K."/>
            <person name="Miller A.N."/>
            <person name="Grigoriev I.V."/>
            <person name="Debuchy R."/>
            <person name="Gladieux P."/>
            <person name="Hiltunen Thoren M."/>
            <person name="Johannesson H."/>
        </authorList>
    </citation>
    <scope>NUCLEOTIDE SEQUENCE</scope>
    <source>
        <strain evidence="2">PSN324</strain>
    </source>
</reference>
<feature type="domain" description="Heterokaryon incompatibility" evidence="1">
    <location>
        <begin position="258"/>
        <end position="352"/>
    </location>
</feature>
<dbReference type="Proteomes" id="UP001321749">
    <property type="component" value="Unassembled WGS sequence"/>
</dbReference>
<name>A0AAV9HG92_9PEZI</name>
<evidence type="ECO:0000259" key="1">
    <source>
        <dbReference type="Pfam" id="PF06985"/>
    </source>
</evidence>
<comment type="caution">
    <text evidence="2">The sequence shown here is derived from an EMBL/GenBank/DDBJ whole genome shotgun (WGS) entry which is preliminary data.</text>
</comment>
<dbReference type="EMBL" id="MU865030">
    <property type="protein sequence ID" value="KAK4459670.1"/>
    <property type="molecule type" value="Genomic_DNA"/>
</dbReference>
<protein>
    <submittedName>
        <fullName evidence="2">HET-domain-containing protein</fullName>
    </submittedName>
</protein>
<organism evidence="2 3">
    <name type="scientific">Cladorrhinum samala</name>
    <dbReference type="NCBI Taxonomy" id="585594"/>
    <lineage>
        <taxon>Eukaryota</taxon>
        <taxon>Fungi</taxon>
        <taxon>Dikarya</taxon>
        <taxon>Ascomycota</taxon>
        <taxon>Pezizomycotina</taxon>
        <taxon>Sordariomycetes</taxon>
        <taxon>Sordariomycetidae</taxon>
        <taxon>Sordariales</taxon>
        <taxon>Podosporaceae</taxon>
        <taxon>Cladorrhinum</taxon>
    </lineage>
</organism>
<reference evidence="2" key="2">
    <citation type="submission" date="2023-06" db="EMBL/GenBank/DDBJ databases">
        <authorList>
            <consortium name="Lawrence Berkeley National Laboratory"/>
            <person name="Mondo S.J."/>
            <person name="Hensen N."/>
            <person name="Bonometti L."/>
            <person name="Westerberg I."/>
            <person name="Brannstrom I.O."/>
            <person name="Guillou S."/>
            <person name="Cros-Aarteil S."/>
            <person name="Calhoun S."/>
            <person name="Haridas S."/>
            <person name="Kuo A."/>
            <person name="Pangilinan J."/>
            <person name="Riley R."/>
            <person name="Labutti K."/>
            <person name="Andreopoulos B."/>
            <person name="Lipzen A."/>
            <person name="Chen C."/>
            <person name="Yanf M."/>
            <person name="Daum C."/>
            <person name="Ng V."/>
            <person name="Clum A."/>
            <person name="Steindorff A."/>
            <person name="Ohm R."/>
            <person name="Martin F."/>
            <person name="Silar P."/>
            <person name="Natvig D."/>
            <person name="Lalanne C."/>
            <person name="Gautier V."/>
            <person name="Ament-Velasquez S.L."/>
            <person name="Kruys A."/>
            <person name="Hutchinson M.I."/>
            <person name="Powell A.J."/>
            <person name="Barry K."/>
            <person name="Miller A.N."/>
            <person name="Grigoriev I.V."/>
            <person name="Debuchy R."/>
            <person name="Gladieux P."/>
            <person name="Thoren M.H."/>
            <person name="Johannesson H."/>
        </authorList>
    </citation>
    <scope>NUCLEOTIDE SEQUENCE</scope>
    <source>
        <strain evidence="2">PSN324</strain>
    </source>
</reference>
<evidence type="ECO:0000313" key="2">
    <source>
        <dbReference type="EMBL" id="KAK4459670.1"/>
    </source>
</evidence>
<keyword evidence="3" id="KW-1185">Reference proteome</keyword>
<evidence type="ECO:0000313" key="3">
    <source>
        <dbReference type="Proteomes" id="UP001321749"/>
    </source>
</evidence>
<accession>A0AAV9HG92</accession>
<dbReference type="InterPro" id="IPR010730">
    <property type="entry name" value="HET"/>
</dbReference>
<sequence length="930" mass="105127">MDSPEEDFSFDSESETSELFPEWLNRASADLAECAGLCIDCAEINLEPRFVRAYDLYEGARRGENHRELKVYRSFDDGPPYLADFYYVASLGDRLSRESTCNLCSFLKKTIPAPEHGTYKILAFCSTESYLFDAPQNDTRSSRPWGLWDHNVFMAVVPEVPGIPKTGVPLRWFETDLPKCGPIYRLTEREDLHRAAIPNLVGREADWHKLNDWFRYCKQVHRHCAPRKPHGASLPGFRVINCNKKPPVIESRPWAEAYVALSYVWGLESGGDWPQTVQDAVELTAKMGETYLWVDRLCIDQSNAQEKQFLISKMDAIYEGAEFTIIAAAGDSRTGIVGVGRTPRAAQPVVDLRKQSRMPRDFGYYDGAGDYEDYDDEALRLFGVNEREMAERNRDGEWLDLHRHGLRSRERPDLTQMLHELRLRQKYNVSEAHFRVFQRIARDQNQPIDNFMDYIEDFSQIQGIPMQEFALHLLRDVEESIGVPPGTITTAEDIPVLPVTPSGKPRAGLPKAFALEDNYITLLSTMEDARITIRNSEWATRGWTYQEGILSKRRLIFTEKQAYWECCGMAAQESLVLPLSLLHDPETGQMFDWCLSGIFDGDTHRVPELQYGFKPASTQKVYEQIVKLNGHIKAFTSRRLRYASDSVNAFLGVAARYSVPGGLALFQGLPVWSGLLSNDTPALAITFALSLSTWAHEGNPQPDRAGLTTAASPRRDAFPSWTWTGWEGTATFAGSSAYAKDEDHPREAFAWSHGLHVDVFEAIADKGQVWSGLWCADLVVHGDYAGEAAAVPLTTWAGVQHMATDQSRRWILRIMNPRVLRHEYLTTEDMEGEEKMQLHTSVPMTMADLERGHREGNLLTVLLFVGMSPRLFDGGLRFLLLRRVPESGRWERIGRLAVAVEEGAMNKLMTAGDVISGLPVYELGGYIDVI</sequence>
<gene>
    <name evidence="2" type="ORF">QBC42DRAFT_273873</name>
</gene>
<dbReference type="PANTHER" id="PTHR33112">
    <property type="entry name" value="DOMAIN PROTEIN, PUTATIVE-RELATED"/>
    <property type="match status" value="1"/>
</dbReference>